<accession>A0A0M4D0R5</accession>
<feature type="domain" description="Nudix hydrolase" evidence="9">
    <location>
        <begin position="32"/>
        <end position="161"/>
    </location>
</feature>
<dbReference type="OrthoDB" id="9806150at2"/>
<dbReference type="GO" id="GO:0005829">
    <property type="term" value="C:cytosol"/>
    <property type="evidence" value="ECO:0007669"/>
    <property type="project" value="TreeGrafter"/>
</dbReference>
<dbReference type="GO" id="GO:0006753">
    <property type="term" value="P:nucleoside phosphate metabolic process"/>
    <property type="evidence" value="ECO:0007669"/>
    <property type="project" value="TreeGrafter"/>
</dbReference>
<protein>
    <recommendedName>
        <fullName evidence="4">GDP-mannose pyrophosphatase</fullName>
    </recommendedName>
    <alternativeName>
        <fullName evidence="6">GDP-mannose hydrolase</fullName>
    </alternativeName>
    <alternativeName>
        <fullName evidence="7">GDPMK</fullName>
    </alternativeName>
</protein>
<keyword evidence="11" id="KW-1185">Reference proteome</keyword>
<evidence type="ECO:0000256" key="6">
    <source>
        <dbReference type="ARBA" id="ARBA00032162"/>
    </source>
</evidence>
<dbReference type="AlphaFoldDB" id="A0A0M4D0R5"/>
<dbReference type="Pfam" id="PF00293">
    <property type="entry name" value="NUDIX"/>
    <property type="match status" value="1"/>
</dbReference>
<dbReference type="STRING" id="1603606.DSOUD_0738"/>
<dbReference type="PRINTS" id="PR00502">
    <property type="entry name" value="NUDIXFAMILY"/>
</dbReference>
<proteinExistence type="inferred from homology"/>
<comment type="similarity">
    <text evidence="3">Belongs to the Nudix hydrolase family. NudK subfamily.</text>
</comment>
<dbReference type="InterPro" id="IPR020476">
    <property type="entry name" value="Nudix_hydrolase"/>
</dbReference>
<dbReference type="CDD" id="cd03424">
    <property type="entry name" value="NUDIX_ADPRase_Nudt5_UGPPase_Nudt14"/>
    <property type="match status" value="1"/>
</dbReference>
<dbReference type="PATRIC" id="fig|1603606.3.peg.807"/>
<name>A0A0M4D0R5_9BACT</name>
<dbReference type="PROSITE" id="PS51462">
    <property type="entry name" value="NUDIX"/>
    <property type="match status" value="1"/>
</dbReference>
<evidence type="ECO:0000313" key="10">
    <source>
        <dbReference type="EMBL" id="ALC15526.1"/>
    </source>
</evidence>
<dbReference type="Proteomes" id="UP000057158">
    <property type="component" value="Chromosome"/>
</dbReference>
<dbReference type="FunFam" id="3.90.79.10:FF:000024">
    <property type="entry name" value="ADP-ribose pyrophosphatase"/>
    <property type="match status" value="1"/>
</dbReference>
<dbReference type="PANTHER" id="PTHR11839:SF18">
    <property type="entry name" value="NUDIX HYDROLASE DOMAIN-CONTAINING PROTEIN"/>
    <property type="match status" value="1"/>
</dbReference>
<evidence type="ECO:0000256" key="1">
    <source>
        <dbReference type="ARBA" id="ARBA00000847"/>
    </source>
</evidence>
<gene>
    <name evidence="10" type="primary">nudF</name>
    <name evidence="10" type="ORF">DSOUD_0738</name>
</gene>
<evidence type="ECO:0000256" key="2">
    <source>
        <dbReference type="ARBA" id="ARBA00001946"/>
    </source>
</evidence>
<evidence type="ECO:0000313" key="11">
    <source>
        <dbReference type="Proteomes" id="UP000057158"/>
    </source>
</evidence>
<dbReference type="SUPFAM" id="SSF55811">
    <property type="entry name" value="Nudix"/>
    <property type="match status" value="1"/>
</dbReference>
<dbReference type="PROSITE" id="PS00893">
    <property type="entry name" value="NUDIX_BOX"/>
    <property type="match status" value="1"/>
</dbReference>
<sequence>MSHRPLFSGRIVTLDIEEHRLPDGRRAPFEIVRHPGGAAVLPLLDDGRVVLIRQFRPAIGAMVLEIPAGRLEVGEAAEECARRELAEEVGYRAGRLEKLGEMLSSVGFCDERIYLFLGCDLEAVPAAPEPDEFIEVLTLSLEEALAALHSGEIADGKTQLALLLARERLA</sequence>
<evidence type="ECO:0000256" key="7">
    <source>
        <dbReference type="ARBA" id="ARBA00032272"/>
    </source>
</evidence>
<organism evidence="10 11">
    <name type="scientific">Desulfuromonas soudanensis</name>
    <dbReference type="NCBI Taxonomy" id="1603606"/>
    <lineage>
        <taxon>Bacteria</taxon>
        <taxon>Pseudomonadati</taxon>
        <taxon>Thermodesulfobacteriota</taxon>
        <taxon>Desulfuromonadia</taxon>
        <taxon>Desulfuromonadales</taxon>
        <taxon>Desulfuromonadaceae</taxon>
        <taxon>Desulfuromonas</taxon>
    </lineage>
</organism>
<comment type="catalytic activity">
    <reaction evidence="1">
        <text>GDP-alpha-D-mannose + H2O = alpha-D-mannose 1-phosphate + GMP + 2 H(+)</text>
        <dbReference type="Rhea" id="RHEA:27978"/>
        <dbReference type="ChEBI" id="CHEBI:15377"/>
        <dbReference type="ChEBI" id="CHEBI:15378"/>
        <dbReference type="ChEBI" id="CHEBI:57527"/>
        <dbReference type="ChEBI" id="CHEBI:58115"/>
        <dbReference type="ChEBI" id="CHEBI:58409"/>
    </reaction>
</comment>
<reference evidence="10 11" key="1">
    <citation type="submission" date="2015-07" db="EMBL/GenBank/DDBJ databases">
        <title>Isolation and Genomic Characterization of a Novel Halophilic Metal-Reducing Deltaproteobacterium from the Deep Subsurface.</title>
        <authorList>
            <person name="Badalamenti J.P."/>
            <person name="Summers Z.M."/>
            <person name="Gralnick J.A."/>
            <person name="Bond D.R."/>
        </authorList>
    </citation>
    <scope>NUCLEOTIDE SEQUENCE [LARGE SCALE GENOMIC DNA]</scope>
    <source>
        <strain evidence="10 11">WTL</strain>
    </source>
</reference>
<evidence type="ECO:0000256" key="8">
    <source>
        <dbReference type="RuleBase" id="RU003476"/>
    </source>
</evidence>
<dbReference type="GO" id="GO:0016462">
    <property type="term" value="F:pyrophosphatase activity"/>
    <property type="evidence" value="ECO:0007669"/>
    <property type="project" value="UniProtKB-ARBA"/>
</dbReference>
<dbReference type="EMBL" id="CP010802">
    <property type="protein sequence ID" value="ALC15526.1"/>
    <property type="molecule type" value="Genomic_DNA"/>
</dbReference>
<evidence type="ECO:0000256" key="3">
    <source>
        <dbReference type="ARBA" id="ARBA00007275"/>
    </source>
</evidence>
<dbReference type="InterPro" id="IPR000086">
    <property type="entry name" value="NUDIX_hydrolase_dom"/>
</dbReference>
<dbReference type="GO" id="GO:0019693">
    <property type="term" value="P:ribose phosphate metabolic process"/>
    <property type="evidence" value="ECO:0007669"/>
    <property type="project" value="TreeGrafter"/>
</dbReference>
<dbReference type="RefSeq" id="WP_053549723.1">
    <property type="nucleotide sequence ID" value="NZ_CP010802.1"/>
</dbReference>
<keyword evidence="5 8" id="KW-0378">Hydrolase</keyword>
<comment type="cofactor">
    <cofactor evidence="2">
        <name>Mg(2+)</name>
        <dbReference type="ChEBI" id="CHEBI:18420"/>
    </cofactor>
</comment>
<dbReference type="InterPro" id="IPR020084">
    <property type="entry name" value="NUDIX_hydrolase_CS"/>
</dbReference>
<dbReference type="Gene3D" id="3.90.79.10">
    <property type="entry name" value="Nucleoside Triphosphate Pyrophosphohydrolase"/>
    <property type="match status" value="1"/>
</dbReference>
<evidence type="ECO:0000256" key="5">
    <source>
        <dbReference type="ARBA" id="ARBA00022801"/>
    </source>
</evidence>
<evidence type="ECO:0000259" key="9">
    <source>
        <dbReference type="PROSITE" id="PS51462"/>
    </source>
</evidence>
<dbReference type="InterPro" id="IPR015797">
    <property type="entry name" value="NUDIX_hydrolase-like_dom_sf"/>
</dbReference>
<dbReference type="KEGG" id="des:DSOUD_0738"/>
<evidence type="ECO:0000256" key="4">
    <source>
        <dbReference type="ARBA" id="ARBA00016377"/>
    </source>
</evidence>
<dbReference type="PANTHER" id="PTHR11839">
    <property type="entry name" value="UDP/ADP-SUGAR PYROPHOSPHATASE"/>
    <property type="match status" value="1"/>
</dbReference>